<dbReference type="AlphaFoldDB" id="A0A1B3BAW3"/>
<dbReference type="OrthoDB" id="9804872at2"/>
<dbReference type="SUPFAM" id="SSF54001">
    <property type="entry name" value="Cysteine proteinases"/>
    <property type="match status" value="1"/>
</dbReference>
<dbReference type="STRING" id="1144748.KS2013_1176"/>
<reference evidence="4" key="1">
    <citation type="submission" date="2015-08" db="EMBL/GenBank/DDBJ databases">
        <authorList>
            <person name="Kim K.M."/>
        </authorList>
    </citation>
    <scope>NUCLEOTIDE SEQUENCE [LARGE SCALE GENOMIC DNA]</scope>
    <source>
        <strain evidence="4">KCTC 23892</strain>
    </source>
</reference>
<dbReference type="PANTHER" id="PTHR33490:SF6">
    <property type="entry name" value="SLL1049 PROTEIN"/>
    <property type="match status" value="1"/>
</dbReference>
<feature type="domain" description="Transglutaminase-like" evidence="2">
    <location>
        <begin position="369"/>
        <end position="432"/>
    </location>
</feature>
<dbReference type="PANTHER" id="PTHR33490">
    <property type="entry name" value="BLR5614 PROTEIN-RELATED"/>
    <property type="match status" value="1"/>
</dbReference>
<accession>A0A1B3BAW3</accession>
<dbReference type="EMBL" id="CP012418">
    <property type="protein sequence ID" value="AOE49896.1"/>
    <property type="molecule type" value="Genomic_DNA"/>
</dbReference>
<dbReference type="InterPro" id="IPR038765">
    <property type="entry name" value="Papain-like_cys_pep_sf"/>
</dbReference>
<feature type="signal peptide" evidence="1">
    <location>
        <begin position="1"/>
        <end position="19"/>
    </location>
</feature>
<dbReference type="RefSeq" id="WP_068991093.1">
    <property type="nucleotide sequence ID" value="NZ_CP012418.1"/>
</dbReference>
<evidence type="ECO:0000313" key="4">
    <source>
        <dbReference type="Proteomes" id="UP000094147"/>
    </source>
</evidence>
<sequence length="469" mass="53682" precursor="true">MKQPAKYRFNMLLKMSFLAACFFALSSYNTYVRLWDPATVKPFTEWSQINWQGQMVGWAKTVLKTDKDKVEIDQKELFEGRVRGKRFKFVYNSSLVFSSEPPYRLERGKAIVHEPGLKRVTSFENGRDLIVEQVRNNQISTFKEPSINYTLSDYLALRQWLERQPAEAEQSLSVSVLDPYSLELHSAEYELHKSPSERNAHYVVRAKGPGAKDTTRLTYTVSGITQRQYRLRGIELVRVTEKPSFNPEMQDDLYASSGIRLQQPLGDINALDSIAYSLVVGNVDWLKLHPTLQLQNQTLVASKAKRYLADKGLIKDWQFYQSSAPVIRLATKASLGKFSYEGRVKALVNFVNDYLYYQPTPTNFTVEEVISNGYGDCTEYTQLLLALLNQQKIPARQVNGYVYLGDDEQRFGGHSWVEVLIGDEWVGVDPTWNLYETTPAHLPLTISKEKSASDLVFGIDKLDYKQSPN</sequence>
<feature type="chain" id="PRO_5008544111" description="Transglutaminase-like domain-containing protein" evidence="1">
    <location>
        <begin position="20"/>
        <end position="469"/>
    </location>
</feature>
<protein>
    <recommendedName>
        <fullName evidence="2">Transglutaminase-like domain-containing protein</fullName>
    </recommendedName>
</protein>
<organism evidence="3 4">
    <name type="scientific">Kangiella sediminilitoris</name>
    <dbReference type="NCBI Taxonomy" id="1144748"/>
    <lineage>
        <taxon>Bacteria</taxon>
        <taxon>Pseudomonadati</taxon>
        <taxon>Pseudomonadota</taxon>
        <taxon>Gammaproteobacteria</taxon>
        <taxon>Kangiellales</taxon>
        <taxon>Kangiellaceae</taxon>
        <taxon>Kangiella</taxon>
    </lineage>
</organism>
<dbReference type="SMART" id="SM00460">
    <property type="entry name" value="TGc"/>
    <property type="match status" value="1"/>
</dbReference>
<proteinExistence type="predicted"/>
<evidence type="ECO:0000259" key="2">
    <source>
        <dbReference type="SMART" id="SM00460"/>
    </source>
</evidence>
<dbReference type="Pfam" id="PF01841">
    <property type="entry name" value="Transglut_core"/>
    <property type="match status" value="1"/>
</dbReference>
<dbReference type="InterPro" id="IPR002931">
    <property type="entry name" value="Transglutaminase-like"/>
</dbReference>
<keyword evidence="1" id="KW-0732">Signal</keyword>
<keyword evidence="4" id="KW-1185">Reference proteome</keyword>
<name>A0A1B3BAW3_9GAMM</name>
<evidence type="ECO:0000256" key="1">
    <source>
        <dbReference type="SAM" id="SignalP"/>
    </source>
</evidence>
<dbReference type="Gene3D" id="3.10.620.30">
    <property type="match status" value="1"/>
</dbReference>
<evidence type="ECO:0000313" key="3">
    <source>
        <dbReference type="EMBL" id="AOE49896.1"/>
    </source>
</evidence>
<dbReference type="Proteomes" id="UP000094147">
    <property type="component" value="Chromosome"/>
</dbReference>
<gene>
    <name evidence="3" type="ORF">KS2013_1176</name>
</gene>
<dbReference type="KEGG" id="ksd:KS2013_1176"/>